<dbReference type="AlphaFoldDB" id="A0A9P8RPC7"/>
<feature type="signal peptide" evidence="1">
    <location>
        <begin position="1"/>
        <end position="18"/>
    </location>
</feature>
<organism evidence="2 3">
    <name type="scientific">Truncatella angustata</name>
    <dbReference type="NCBI Taxonomy" id="152316"/>
    <lineage>
        <taxon>Eukaryota</taxon>
        <taxon>Fungi</taxon>
        <taxon>Dikarya</taxon>
        <taxon>Ascomycota</taxon>
        <taxon>Pezizomycotina</taxon>
        <taxon>Sordariomycetes</taxon>
        <taxon>Xylariomycetidae</taxon>
        <taxon>Amphisphaeriales</taxon>
        <taxon>Sporocadaceae</taxon>
        <taxon>Truncatella</taxon>
    </lineage>
</organism>
<dbReference type="RefSeq" id="XP_045953399.1">
    <property type="nucleotide sequence ID" value="XM_046106039.1"/>
</dbReference>
<evidence type="ECO:0000313" key="2">
    <source>
        <dbReference type="EMBL" id="KAH6646885.1"/>
    </source>
</evidence>
<accession>A0A9P8RPC7</accession>
<dbReference type="Proteomes" id="UP000758603">
    <property type="component" value="Unassembled WGS sequence"/>
</dbReference>
<reference evidence="2" key="1">
    <citation type="journal article" date="2021" name="Nat. Commun.">
        <title>Genetic determinants of endophytism in the Arabidopsis root mycobiome.</title>
        <authorList>
            <person name="Mesny F."/>
            <person name="Miyauchi S."/>
            <person name="Thiergart T."/>
            <person name="Pickel B."/>
            <person name="Atanasova L."/>
            <person name="Karlsson M."/>
            <person name="Huettel B."/>
            <person name="Barry K.W."/>
            <person name="Haridas S."/>
            <person name="Chen C."/>
            <person name="Bauer D."/>
            <person name="Andreopoulos W."/>
            <person name="Pangilinan J."/>
            <person name="LaButti K."/>
            <person name="Riley R."/>
            <person name="Lipzen A."/>
            <person name="Clum A."/>
            <person name="Drula E."/>
            <person name="Henrissat B."/>
            <person name="Kohler A."/>
            <person name="Grigoriev I.V."/>
            <person name="Martin F.M."/>
            <person name="Hacquard S."/>
        </authorList>
    </citation>
    <scope>NUCLEOTIDE SEQUENCE</scope>
    <source>
        <strain evidence="2">MPI-SDFR-AT-0073</strain>
    </source>
</reference>
<keyword evidence="3" id="KW-1185">Reference proteome</keyword>
<feature type="chain" id="PRO_5040287795" description="Secreted protein" evidence="1">
    <location>
        <begin position="19"/>
        <end position="109"/>
    </location>
</feature>
<protein>
    <recommendedName>
        <fullName evidence="4">Secreted protein</fullName>
    </recommendedName>
</protein>
<proteinExistence type="predicted"/>
<keyword evidence="1" id="KW-0732">Signal</keyword>
<dbReference type="GeneID" id="70134930"/>
<name>A0A9P8RPC7_9PEZI</name>
<dbReference type="EMBL" id="JAGPXC010000009">
    <property type="protein sequence ID" value="KAH6646885.1"/>
    <property type="molecule type" value="Genomic_DNA"/>
</dbReference>
<evidence type="ECO:0000313" key="3">
    <source>
        <dbReference type="Proteomes" id="UP000758603"/>
    </source>
</evidence>
<evidence type="ECO:0008006" key="4">
    <source>
        <dbReference type="Google" id="ProtNLM"/>
    </source>
</evidence>
<sequence>MSEAAQLVFFLLIPAVWDTFGSFRKAVGRFQQMSHPQAGNLNPTPDSAPQRMRRGAMQCNKTFFFPVSWRYRKYAVGYRETPYQDPNSRLKLRYEEIRMSPKSQLTLVT</sequence>
<gene>
    <name evidence="2" type="ORF">BKA67DRAFT_650097</name>
</gene>
<evidence type="ECO:0000256" key="1">
    <source>
        <dbReference type="SAM" id="SignalP"/>
    </source>
</evidence>
<comment type="caution">
    <text evidence="2">The sequence shown here is derived from an EMBL/GenBank/DDBJ whole genome shotgun (WGS) entry which is preliminary data.</text>
</comment>